<proteinExistence type="predicted"/>
<keyword evidence="4" id="KW-1185">Reference proteome</keyword>
<keyword evidence="1" id="KW-0732">Signal</keyword>
<dbReference type="Pfam" id="PF04264">
    <property type="entry name" value="YceI"/>
    <property type="match status" value="1"/>
</dbReference>
<comment type="caution">
    <text evidence="3">The sequence shown here is derived from an EMBL/GenBank/DDBJ whole genome shotgun (WGS) entry which is preliminary data.</text>
</comment>
<dbReference type="PROSITE" id="PS51257">
    <property type="entry name" value="PROKAR_LIPOPROTEIN"/>
    <property type="match status" value="1"/>
</dbReference>
<organism evidence="3 4">
    <name type="scientific">Panacagrimonas perspica</name>
    <dbReference type="NCBI Taxonomy" id="381431"/>
    <lineage>
        <taxon>Bacteria</taxon>
        <taxon>Pseudomonadati</taxon>
        <taxon>Pseudomonadota</taxon>
        <taxon>Gammaproteobacteria</taxon>
        <taxon>Nevskiales</taxon>
        <taxon>Nevskiaceae</taxon>
        <taxon>Panacagrimonas</taxon>
    </lineage>
</organism>
<dbReference type="EMBL" id="SOBT01000009">
    <property type="protein sequence ID" value="TDU28122.1"/>
    <property type="molecule type" value="Genomic_DNA"/>
</dbReference>
<dbReference type="InterPro" id="IPR036761">
    <property type="entry name" value="TTHA0802/YceI-like_sf"/>
</dbReference>
<dbReference type="OrthoDB" id="273832at2"/>
<dbReference type="PANTHER" id="PTHR34406:SF1">
    <property type="entry name" value="PROTEIN YCEI"/>
    <property type="match status" value="1"/>
</dbReference>
<gene>
    <name evidence="3" type="ORF">DFR24_2481</name>
</gene>
<dbReference type="Gene3D" id="2.40.128.110">
    <property type="entry name" value="Lipid/polyisoprenoid-binding, YceI-like"/>
    <property type="match status" value="1"/>
</dbReference>
<feature type="signal peptide" evidence="1">
    <location>
        <begin position="1"/>
        <end position="20"/>
    </location>
</feature>
<dbReference type="Proteomes" id="UP000295341">
    <property type="component" value="Unassembled WGS sequence"/>
</dbReference>
<accession>A0A4R7P3W5</accession>
<name>A0A4R7P3W5_9GAMM</name>
<dbReference type="PANTHER" id="PTHR34406">
    <property type="entry name" value="PROTEIN YCEI"/>
    <property type="match status" value="1"/>
</dbReference>
<feature type="domain" description="Lipid/polyisoprenoid-binding YceI-like" evidence="2">
    <location>
        <begin position="54"/>
        <end position="240"/>
    </location>
</feature>
<feature type="chain" id="PRO_5030099534" evidence="1">
    <location>
        <begin position="21"/>
        <end position="245"/>
    </location>
</feature>
<sequence>MLRRARPSTLGFVFASLVVASCQTPAPQPVESAVIALPDLRQPYLDAADSSGEIYTLDPADSTIRLYVFRGGKAAKAGHNHVLGVSNFEGYVRLDPSQPRDSRFDLRVPVDALQIDDPAWREQTGGNFSPARSEADIAGTRRNMLGPKVLDAVQFPHVELHSRAIAGDWPVLVVEVAVTIKGATHVQPVMVRAARDAQGLRISGEFVLRQTDFGMEPFSVLGGLMAVQDEIGVTFELRGRPGLAR</sequence>
<dbReference type="AlphaFoldDB" id="A0A4R7P3W5"/>
<reference evidence="3 4" key="1">
    <citation type="submission" date="2019-03" db="EMBL/GenBank/DDBJ databases">
        <title>Genomic Encyclopedia of Type Strains, Phase IV (KMG-IV): sequencing the most valuable type-strain genomes for metagenomic binning, comparative biology and taxonomic classification.</title>
        <authorList>
            <person name="Goeker M."/>
        </authorList>
    </citation>
    <scope>NUCLEOTIDE SEQUENCE [LARGE SCALE GENOMIC DNA]</scope>
    <source>
        <strain evidence="3 4">DSM 26377</strain>
    </source>
</reference>
<protein>
    <submittedName>
        <fullName evidence="3">Polyisoprenoid-binding protein YceI</fullName>
    </submittedName>
</protein>
<evidence type="ECO:0000256" key="1">
    <source>
        <dbReference type="SAM" id="SignalP"/>
    </source>
</evidence>
<dbReference type="SMART" id="SM00867">
    <property type="entry name" value="YceI"/>
    <property type="match status" value="1"/>
</dbReference>
<evidence type="ECO:0000259" key="2">
    <source>
        <dbReference type="SMART" id="SM00867"/>
    </source>
</evidence>
<evidence type="ECO:0000313" key="4">
    <source>
        <dbReference type="Proteomes" id="UP000295341"/>
    </source>
</evidence>
<evidence type="ECO:0000313" key="3">
    <source>
        <dbReference type="EMBL" id="TDU28122.1"/>
    </source>
</evidence>
<dbReference type="InterPro" id="IPR007372">
    <property type="entry name" value="Lipid/polyisoprenoid-bd_YceI"/>
</dbReference>
<dbReference type="SUPFAM" id="SSF101874">
    <property type="entry name" value="YceI-like"/>
    <property type="match status" value="1"/>
</dbReference>